<dbReference type="SUPFAM" id="SSF49410">
    <property type="entry name" value="Alpha-macroglobulin receptor domain"/>
    <property type="match status" value="1"/>
</dbReference>
<dbReference type="InterPro" id="IPR050473">
    <property type="entry name" value="A2M/Complement_sys"/>
</dbReference>
<dbReference type="Pfam" id="PF07677">
    <property type="entry name" value="A2M_recep"/>
    <property type="match status" value="1"/>
</dbReference>
<dbReference type="Proteomes" id="UP000291020">
    <property type="component" value="Unassembled WGS sequence"/>
</dbReference>
<name>A0A452H628_9SAUR</name>
<proteinExistence type="predicted"/>
<dbReference type="PANTHER" id="PTHR11412:SF173">
    <property type="entry name" value="OVOSTATIN"/>
    <property type="match status" value="1"/>
</dbReference>
<dbReference type="Gene3D" id="2.60.40.690">
    <property type="entry name" value="Alpha-macroglobulin, receptor-binding domain"/>
    <property type="match status" value="1"/>
</dbReference>
<feature type="domain" description="Alpha-macroglobulin receptor-binding" evidence="1">
    <location>
        <begin position="1"/>
        <end position="83"/>
    </location>
</feature>
<accession>A0A452H628</accession>
<dbReference type="AlphaFoldDB" id="A0A452H628"/>
<evidence type="ECO:0000313" key="2">
    <source>
        <dbReference type="Ensembl" id="ENSGAGP00000010114.1"/>
    </source>
</evidence>
<organism evidence="2 3">
    <name type="scientific">Gopherus agassizii</name>
    <name type="common">Agassiz's desert tortoise</name>
    <dbReference type="NCBI Taxonomy" id="38772"/>
    <lineage>
        <taxon>Eukaryota</taxon>
        <taxon>Metazoa</taxon>
        <taxon>Chordata</taxon>
        <taxon>Craniata</taxon>
        <taxon>Vertebrata</taxon>
        <taxon>Euteleostomi</taxon>
        <taxon>Archelosauria</taxon>
        <taxon>Testudinata</taxon>
        <taxon>Testudines</taxon>
        <taxon>Cryptodira</taxon>
        <taxon>Durocryptodira</taxon>
        <taxon>Testudinoidea</taxon>
        <taxon>Testudinidae</taxon>
        <taxon>Gopherus</taxon>
    </lineage>
</organism>
<dbReference type="InterPro" id="IPR009048">
    <property type="entry name" value="A-macroglobulin_rcpt-bd"/>
</dbReference>
<keyword evidence="3" id="KW-1185">Reference proteome</keyword>
<evidence type="ECO:0000259" key="1">
    <source>
        <dbReference type="SMART" id="SM01361"/>
    </source>
</evidence>
<reference evidence="2" key="2">
    <citation type="submission" date="2025-08" db="UniProtKB">
        <authorList>
            <consortium name="Ensembl"/>
        </authorList>
    </citation>
    <scope>IDENTIFICATION</scope>
</reference>
<dbReference type="GO" id="GO:0005576">
    <property type="term" value="C:extracellular region"/>
    <property type="evidence" value="ECO:0007669"/>
    <property type="project" value="InterPro"/>
</dbReference>
<sequence>MAIIDVKMLSGFVPVSSSLQKDQKVMQVETKQNHVLFYLESVSWTTLSFSFSVEQELPVSNIKPASVLIYDYYETGASNFFFFFDDSSHSAETDRKTKGR</sequence>
<dbReference type="SMART" id="SM01361">
    <property type="entry name" value="A2M_recep"/>
    <property type="match status" value="1"/>
</dbReference>
<protein>
    <recommendedName>
        <fullName evidence="1">Alpha-macroglobulin receptor-binding domain-containing protein</fullName>
    </recommendedName>
</protein>
<dbReference type="InterPro" id="IPR036595">
    <property type="entry name" value="A-macroglobulin_rcpt-bd_sf"/>
</dbReference>
<reference evidence="2" key="3">
    <citation type="submission" date="2025-09" db="UniProtKB">
        <authorList>
            <consortium name="Ensembl"/>
        </authorList>
    </citation>
    <scope>IDENTIFICATION</scope>
</reference>
<evidence type="ECO:0000313" key="3">
    <source>
        <dbReference type="Proteomes" id="UP000291020"/>
    </source>
</evidence>
<dbReference type="PANTHER" id="PTHR11412">
    <property type="entry name" value="MACROGLOBULIN / COMPLEMENT"/>
    <property type="match status" value="1"/>
</dbReference>
<dbReference type="Ensembl" id="ENSGAGT00000011607.1">
    <property type="protein sequence ID" value="ENSGAGP00000010114.1"/>
    <property type="gene ID" value="ENSGAGG00000007932.1"/>
</dbReference>
<reference evidence="3" key="1">
    <citation type="journal article" date="2017" name="PLoS ONE">
        <title>The Agassiz's desert tortoise genome provides a resource for the conservation of a threatened species.</title>
        <authorList>
            <person name="Tollis M."/>
            <person name="DeNardo D.F."/>
            <person name="Cornelius J.A."/>
            <person name="Dolby G.A."/>
            <person name="Edwards T."/>
            <person name="Henen B.T."/>
            <person name="Karl A.E."/>
            <person name="Murphy R.W."/>
            <person name="Kusumi K."/>
        </authorList>
    </citation>
    <scope>NUCLEOTIDE SEQUENCE [LARGE SCALE GENOMIC DNA]</scope>
</reference>